<organism evidence="5 6">
    <name type="scientific">Purpureocillium takamizusanense</name>
    <dbReference type="NCBI Taxonomy" id="2060973"/>
    <lineage>
        <taxon>Eukaryota</taxon>
        <taxon>Fungi</taxon>
        <taxon>Dikarya</taxon>
        <taxon>Ascomycota</taxon>
        <taxon>Pezizomycotina</taxon>
        <taxon>Sordariomycetes</taxon>
        <taxon>Hypocreomycetidae</taxon>
        <taxon>Hypocreales</taxon>
        <taxon>Ophiocordycipitaceae</taxon>
        <taxon>Purpureocillium</taxon>
    </lineage>
</organism>
<dbReference type="EC" id="2.7.11.1" evidence="1"/>
<dbReference type="EMBL" id="CP086361">
    <property type="protein sequence ID" value="UNI22175.1"/>
    <property type="molecule type" value="Genomic_DNA"/>
</dbReference>
<dbReference type="RefSeq" id="XP_047845656.1">
    <property type="nucleotide sequence ID" value="XM_047989652.1"/>
</dbReference>
<comment type="catalytic activity">
    <reaction evidence="2">
        <text>L-threonyl-[protein] + ATP = O-phospho-L-threonyl-[protein] + ADP + H(+)</text>
        <dbReference type="Rhea" id="RHEA:46608"/>
        <dbReference type="Rhea" id="RHEA-COMP:11060"/>
        <dbReference type="Rhea" id="RHEA-COMP:11605"/>
        <dbReference type="ChEBI" id="CHEBI:15378"/>
        <dbReference type="ChEBI" id="CHEBI:30013"/>
        <dbReference type="ChEBI" id="CHEBI:30616"/>
        <dbReference type="ChEBI" id="CHEBI:61977"/>
        <dbReference type="ChEBI" id="CHEBI:456216"/>
        <dbReference type="EC" id="2.7.11.1"/>
    </reaction>
</comment>
<feature type="domain" description="Aminoglycoside phosphotransferase" evidence="4">
    <location>
        <begin position="95"/>
        <end position="322"/>
    </location>
</feature>
<dbReference type="SUPFAM" id="SSF56112">
    <property type="entry name" value="Protein kinase-like (PK-like)"/>
    <property type="match status" value="1"/>
</dbReference>
<evidence type="ECO:0000256" key="2">
    <source>
        <dbReference type="ARBA" id="ARBA00047899"/>
    </source>
</evidence>
<reference evidence="5" key="1">
    <citation type="submission" date="2021-11" db="EMBL/GenBank/DDBJ databases">
        <title>Purpureocillium_takamizusanense_genome.</title>
        <authorList>
            <person name="Nguyen N.-H."/>
        </authorList>
    </citation>
    <scope>NUCLEOTIDE SEQUENCE</scope>
    <source>
        <strain evidence="5">PT3</strain>
    </source>
</reference>
<protein>
    <recommendedName>
        <fullName evidence="1">non-specific serine/threonine protein kinase</fullName>
        <ecNumber evidence="1">2.7.11.1</ecNumber>
    </recommendedName>
</protein>
<dbReference type="GO" id="GO:0004674">
    <property type="term" value="F:protein serine/threonine kinase activity"/>
    <property type="evidence" value="ECO:0007669"/>
    <property type="project" value="UniProtKB-EC"/>
</dbReference>
<accession>A0A9Q8VCZ0</accession>
<dbReference type="Gene3D" id="3.90.1200.10">
    <property type="match status" value="1"/>
</dbReference>
<dbReference type="AlphaFoldDB" id="A0A9Q8VCZ0"/>
<evidence type="ECO:0000256" key="3">
    <source>
        <dbReference type="ARBA" id="ARBA00048679"/>
    </source>
</evidence>
<dbReference type="PANTHER" id="PTHR21310">
    <property type="entry name" value="AMINOGLYCOSIDE PHOSPHOTRANSFERASE-RELATED-RELATED"/>
    <property type="match status" value="1"/>
</dbReference>
<dbReference type="PROSITE" id="PS00109">
    <property type="entry name" value="PROTEIN_KINASE_TYR"/>
    <property type="match status" value="1"/>
</dbReference>
<dbReference type="InterPro" id="IPR002575">
    <property type="entry name" value="Aminoglycoside_PTrfase"/>
</dbReference>
<dbReference type="PANTHER" id="PTHR21310:SF15">
    <property type="entry name" value="AMINOGLYCOSIDE PHOSPHOTRANSFERASE DOMAIN-CONTAINING PROTEIN"/>
    <property type="match status" value="1"/>
</dbReference>
<dbReference type="InterPro" id="IPR008266">
    <property type="entry name" value="Tyr_kinase_AS"/>
</dbReference>
<sequence>MAAGINQDGFDRRMAVVKRLLQSLNLQAVNLSTIAYDTQYAYPFNSFLYRVELAIPASSSVFPGTQPGTTPAPPGGVSTLVVKLSNLAAEGINNANRVQNDVAAQHIVRQSMARAGLAPLVPAVYAWAPATTNDDVKNEEGFGWIMLEWRSGVDLDAEFSTLEADDKTQVLKQVAAIFKAIQGATLPETVTKFGGLTFDASGRIMSAEAPRFQCQPVETYAHWRVFRLRKQLEQAAKSPVIQGWKRNNVDARIEKFLASGGPEKVLRGVDLNRKNLIHGDFTTNNMLFDKATNKITAILDFDWSFVSHPFDEFTSSLSDLGGKVTLDDDDEVERAILSGDFFAGIAEEPKEKKDKWQLAKTFSAAMQEARVTRPSDMLGGADKIRDLLLFQGMLCPFRLGNEFMLKQLDDAKKAELRDETEARLVKWLENHGF</sequence>
<comment type="catalytic activity">
    <reaction evidence="3">
        <text>L-seryl-[protein] + ATP = O-phospho-L-seryl-[protein] + ADP + H(+)</text>
        <dbReference type="Rhea" id="RHEA:17989"/>
        <dbReference type="Rhea" id="RHEA-COMP:9863"/>
        <dbReference type="Rhea" id="RHEA-COMP:11604"/>
        <dbReference type="ChEBI" id="CHEBI:15378"/>
        <dbReference type="ChEBI" id="CHEBI:29999"/>
        <dbReference type="ChEBI" id="CHEBI:30616"/>
        <dbReference type="ChEBI" id="CHEBI:83421"/>
        <dbReference type="ChEBI" id="CHEBI:456216"/>
        <dbReference type="EC" id="2.7.11.1"/>
    </reaction>
</comment>
<dbReference type="Pfam" id="PF01636">
    <property type="entry name" value="APH"/>
    <property type="match status" value="1"/>
</dbReference>
<evidence type="ECO:0000313" key="6">
    <source>
        <dbReference type="Proteomes" id="UP000829364"/>
    </source>
</evidence>
<dbReference type="InterPro" id="IPR011009">
    <property type="entry name" value="Kinase-like_dom_sf"/>
</dbReference>
<dbReference type="Proteomes" id="UP000829364">
    <property type="component" value="Chromosome 8"/>
</dbReference>
<dbReference type="OrthoDB" id="2831558at2759"/>
<dbReference type="KEGG" id="ptkz:JDV02_008088"/>
<name>A0A9Q8VCZ0_9HYPO</name>
<dbReference type="InterPro" id="IPR051678">
    <property type="entry name" value="AGP_Transferase"/>
</dbReference>
<dbReference type="GeneID" id="72070036"/>
<proteinExistence type="predicted"/>
<evidence type="ECO:0000259" key="4">
    <source>
        <dbReference type="Pfam" id="PF01636"/>
    </source>
</evidence>
<gene>
    <name evidence="5" type="ORF">JDV02_008088</name>
</gene>
<keyword evidence="6" id="KW-1185">Reference proteome</keyword>
<evidence type="ECO:0000313" key="5">
    <source>
        <dbReference type="EMBL" id="UNI22175.1"/>
    </source>
</evidence>
<evidence type="ECO:0000256" key="1">
    <source>
        <dbReference type="ARBA" id="ARBA00012513"/>
    </source>
</evidence>